<feature type="domain" description="N6 adenine-specific DNA methyltransferase N-terminal" evidence="10">
    <location>
        <begin position="10"/>
        <end position="145"/>
    </location>
</feature>
<dbReference type="Pfam" id="PF02384">
    <property type="entry name" value="N6_Mtase"/>
    <property type="match status" value="1"/>
</dbReference>
<dbReference type="EMBL" id="CP074694">
    <property type="protein sequence ID" value="QVL30292.1"/>
    <property type="molecule type" value="Genomic_DNA"/>
</dbReference>
<dbReference type="GO" id="GO:0009307">
    <property type="term" value="P:DNA restriction-modification system"/>
    <property type="evidence" value="ECO:0007669"/>
    <property type="project" value="UniProtKB-KW"/>
</dbReference>
<keyword evidence="8" id="KW-0175">Coiled coil</keyword>
<evidence type="ECO:0000256" key="2">
    <source>
        <dbReference type="ARBA" id="ARBA00011900"/>
    </source>
</evidence>
<dbReference type="InterPro" id="IPR002052">
    <property type="entry name" value="DNA_methylase_N6_adenine_CS"/>
</dbReference>
<dbReference type="EC" id="2.1.1.72" evidence="2"/>
<dbReference type="InterPro" id="IPR029063">
    <property type="entry name" value="SAM-dependent_MTases_sf"/>
</dbReference>
<dbReference type="RefSeq" id="WP_213494169.1">
    <property type="nucleotide sequence ID" value="NZ_CP074694.1"/>
</dbReference>
<evidence type="ECO:0000313" key="12">
    <source>
        <dbReference type="Proteomes" id="UP000676194"/>
    </source>
</evidence>
<dbReference type="InterPro" id="IPR003356">
    <property type="entry name" value="DNA_methylase_A-5"/>
</dbReference>
<dbReference type="Pfam" id="PF12161">
    <property type="entry name" value="HsdM_N"/>
    <property type="match status" value="1"/>
</dbReference>
<evidence type="ECO:0000313" key="11">
    <source>
        <dbReference type="EMBL" id="QVL30292.1"/>
    </source>
</evidence>
<evidence type="ECO:0000259" key="10">
    <source>
        <dbReference type="Pfam" id="PF12161"/>
    </source>
</evidence>
<evidence type="ECO:0000256" key="7">
    <source>
        <dbReference type="ARBA" id="ARBA00047942"/>
    </source>
</evidence>
<dbReference type="NCBIfam" id="TIGR00497">
    <property type="entry name" value="hsdM"/>
    <property type="match status" value="1"/>
</dbReference>
<proteinExistence type="inferred from homology"/>
<evidence type="ECO:0000256" key="5">
    <source>
        <dbReference type="ARBA" id="ARBA00022691"/>
    </source>
</evidence>
<comment type="similarity">
    <text evidence="1">Belongs to the N(4)/N(6)-methyltransferase family.</text>
</comment>
<dbReference type="SUPFAM" id="SSF53335">
    <property type="entry name" value="S-adenosyl-L-methionine-dependent methyltransferases"/>
    <property type="match status" value="1"/>
</dbReference>
<dbReference type="PANTHER" id="PTHR42933:SF3">
    <property type="entry name" value="TYPE I RESTRICTION ENZYME MJAVIII METHYLASE SUBUNIT"/>
    <property type="match status" value="1"/>
</dbReference>
<evidence type="ECO:0000256" key="1">
    <source>
        <dbReference type="ARBA" id="ARBA00006594"/>
    </source>
</evidence>
<dbReference type="InterPro" id="IPR004546">
    <property type="entry name" value="Restrct_endonuc_T1M"/>
</dbReference>
<dbReference type="GO" id="GO:0003677">
    <property type="term" value="F:DNA binding"/>
    <property type="evidence" value="ECO:0007669"/>
    <property type="project" value="InterPro"/>
</dbReference>
<evidence type="ECO:0000256" key="4">
    <source>
        <dbReference type="ARBA" id="ARBA00022679"/>
    </source>
</evidence>
<sequence>MNESISQDEINNIVWKACDTFRGAVDPSEYKNYILTMLFLKYLSDLWKDKKREYEEKYKGDAERVKRALSRERFTLPEECDFDYLYSKRDAPNIGELINIALEKIEDANKSKLENVFRNIDFNSEPALGQTKERNRRLKHLLDDFSDPKLDLRPSRIGQRDIIGDVYEYLIGQFAAGAGKKAGEFYTPKEVSILLAKLVQPKAGDRICDPACGSGSLLIQVSKEVHDDTGKTSKNFSLFGQESNGSTWALCRMNMFLHEQDGARVEWCDTITNPKLIEDDKLMKFNVVVANPPFSLDKWGADFASHDPHKRFWRGTPPKSKGDYAFITHMIEIAVADDGRVGVIVPHGVLFRGGSEGLIRQKLIEENFLETVIGLPANLFFGTGIPSAILIFHKGKKTTDVLFVDASRDCADEKKQTRLRPEDIEKIVATVRKFKSVPKYAHRAKRSEIEESEFNLNIPRYVDTSEAEEVIDIVALQTEIEGLEAELSKTRTEMRRHLADLGLKGYAS</sequence>
<dbReference type="GO" id="GO:0032259">
    <property type="term" value="P:methylation"/>
    <property type="evidence" value="ECO:0007669"/>
    <property type="project" value="UniProtKB-KW"/>
</dbReference>
<gene>
    <name evidence="11" type="ORF">KIH39_15680</name>
</gene>
<feature type="domain" description="DNA methylase adenine-specific" evidence="9">
    <location>
        <begin position="159"/>
        <end position="469"/>
    </location>
</feature>
<evidence type="ECO:0000259" key="9">
    <source>
        <dbReference type="Pfam" id="PF02384"/>
    </source>
</evidence>
<keyword evidence="5" id="KW-0949">S-adenosyl-L-methionine</keyword>
<dbReference type="InterPro" id="IPR051537">
    <property type="entry name" value="DNA_Adenine_Mtase"/>
</dbReference>
<evidence type="ECO:0000256" key="3">
    <source>
        <dbReference type="ARBA" id="ARBA00022603"/>
    </source>
</evidence>
<protein>
    <recommendedName>
        <fullName evidence="2">site-specific DNA-methyltransferase (adenine-specific)</fullName>
        <ecNumber evidence="2">2.1.1.72</ecNumber>
    </recommendedName>
</protein>
<accession>A0A8E6ETR2</accession>
<dbReference type="InterPro" id="IPR038333">
    <property type="entry name" value="T1MK-like_N_sf"/>
</dbReference>
<comment type="catalytic activity">
    <reaction evidence="7">
        <text>a 2'-deoxyadenosine in DNA + S-adenosyl-L-methionine = an N(6)-methyl-2'-deoxyadenosine in DNA + S-adenosyl-L-homocysteine + H(+)</text>
        <dbReference type="Rhea" id="RHEA:15197"/>
        <dbReference type="Rhea" id="RHEA-COMP:12418"/>
        <dbReference type="Rhea" id="RHEA-COMP:12419"/>
        <dbReference type="ChEBI" id="CHEBI:15378"/>
        <dbReference type="ChEBI" id="CHEBI:57856"/>
        <dbReference type="ChEBI" id="CHEBI:59789"/>
        <dbReference type="ChEBI" id="CHEBI:90615"/>
        <dbReference type="ChEBI" id="CHEBI:90616"/>
        <dbReference type="EC" id="2.1.1.72"/>
    </reaction>
</comment>
<dbReference type="KEGG" id="tsph:KIH39_15680"/>
<dbReference type="PRINTS" id="PR00507">
    <property type="entry name" value="N12N6MTFRASE"/>
</dbReference>
<organism evidence="11 12">
    <name type="scientific">Telmatocola sphagniphila</name>
    <dbReference type="NCBI Taxonomy" id="1123043"/>
    <lineage>
        <taxon>Bacteria</taxon>
        <taxon>Pseudomonadati</taxon>
        <taxon>Planctomycetota</taxon>
        <taxon>Planctomycetia</taxon>
        <taxon>Gemmatales</taxon>
        <taxon>Gemmataceae</taxon>
    </lineage>
</organism>
<dbReference type="PROSITE" id="PS00092">
    <property type="entry name" value="N6_MTASE"/>
    <property type="match status" value="1"/>
</dbReference>
<dbReference type="PANTHER" id="PTHR42933">
    <property type="entry name" value="SLR6095 PROTEIN"/>
    <property type="match status" value="1"/>
</dbReference>
<dbReference type="Gene3D" id="1.20.1260.30">
    <property type="match status" value="1"/>
</dbReference>
<dbReference type="Proteomes" id="UP000676194">
    <property type="component" value="Chromosome"/>
</dbReference>
<keyword evidence="12" id="KW-1185">Reference proteome</keyword>
<dbReference type="InterPro" id="IPR022749">
    <property type="entry name" value="D12N6_MeTrfase_N"/>
</dbReference>
<dbReference type="AlphaFoldDB" id="A0A8E6ETR2"/>
<dbReference type="REBASE" id="485529">
    <property type="entry name" value="M.TspSP2TORF15680P"/>
</dbReference>
<evidence type="ECO:0000256" key="6">
    <source>
        <dbReference type="ARBA" id="ARBA00022747"/>
    </source>
</evidence>
<name>A0A8E6ETR2_9BACT</name>
<evidence type="ECO:0000256" key="8">
    <source>
        <dbReference type="SAM" id="Coils"/>
    </source>
</evidence>
<dbReference type="GO" id="GO:0009007">
    <property type="term" value="F:site-specific DNA-methyltransferase (adenine-specific) activity"/>
    <property type="evidence" value="ECO:0007669"/>
    <property type="project" value="UniProtKB-EC"/>
</dbReference>
<keyword evidence="6" id="KW-0680">Restriction system</keyword>
<keyword evidence="3 11" id="KW-0489">Methyltransferase</keyword>
<feature type="coiled-coil region" evidence="8">
    <location>
        <begin position="473"/>
        <end position="500"/>
    </location>
</feature>
<keyword evidence="4 11" id="KW-0808">Transferase</keyword>
<dbReference type="GO" id="GO:0008170">
    <property type="term" value="F:N-methyltransferase activity"/>
    <property type="evidence" value="ECO:0007669"/>
    <property type="project" value="InterPro"/>
</dbReference>
<dbReference type="Gene3D" id="3.40.50.150">
    <property type="entry name" value="Vaccinia Virus protein VP39"/>
    <property type="match status" value="1"/>
</dbReference>
<reference evidence="11" key="1">
    <citation type="submission" date="2021-05" db="EMBL/GenBank/DDBJ databases">
        <title>Complete genome sequence of the cellulolytic planctomycete Telmatocola sphagniphila SP2T and characterization of the first cellulase from planctomycetes.</title>
        <authorList>
            <person name="Rakitin A.L."/>
            <person name="Beletsky A.V."/>
            <person name="Naumoff D.G."/>
            <person name="Kulichevskaya I.S."/>
            <person name="Mardanov A.V."/>
            <person name="Ravin N.V."/>
            <person name="Dedysh S.N."/>
        </authorList>
    </citation>
    <scope>NUCLEOTIDE SEQUENCE</scope>
    <source>
        <strain evidence="11">SP2T</strain>
    </source>
</reference>